<evidence type="ECO:0000313" key="16">
    <source>
        <dbReference type="Proteomes" id="UP000242886"/>
    </source>
</evidence>
<dbReference type="Gene3D" id="3.40.1690.10">
    <property type="entry name" value="secretion proteins EscU"/>
    <property type="match status" value="1"/>
</dbReference>
<keyword evidence="6 13" id="KW-0812">Transmembrane</keyword>
<dbReference type="Pfam" id="PF01312">
    <property type="entry name" value="Bac_export_2"/>
    <property type="match status" value="1"/>
</dbReference>
<dbReference type="GO" id="GO:0044780">
    <property type="term" value="P:bacterial-type flagellum assembly"/>
    <property type="evidence" value="ECO:0007669"/>
    <property type="project" value="InterPro"/>
</dbReference>
<evidence type="ECO:0000256" key="9">
    <source>
        <dbReference type="ARBA" id="ARBA00022989"/>
    </source>
</evidence>
<dbReference type="GO" id="GO:0009306">
    <property type="term" value="P:protein secretion"/>
    <property type="evidence" value="ECO:0007669"/>
    <property type="project" value="InterPro"/>
</dbReference>
<evidence type="ECO:0000256" key="6">
    <source>
        <dbReference type="ARBA" id="ARBA00022692"/>
    </source>
</evidence>
<accession>A0A7Z7HSG1</accession>
<keyword evidence="15" id="KW-0966">Cell projection</keyword>
<evidence type="ECO:0000256" key="8">
    <source>
        <dbReference type="ARBA" id="ARBA00022927"/>
    </source>
</evidence>
<evidence type="ECO:0000256" key="11">
    <source>
        <dbReference type="ARBA" id="ARBA00023225"/>
    </source>
</evidence>
<reference evidence="15" key="1">
    <citation type="submission" date="2017-03" db="EMBL/GenBank/DDBJ databases">
        <authorList>
            <consortium name="AG Boll"/>
        </authorList>
    </citation>
    <scope>NUCLEOTIDE SEQUENCE [LARGE SCALE GENOMIC DNA]</scope>
    <source>
        <strain evidence="15">Chol</strain>
    </source>
</reference>
<evidence type="ECO:0000256" key="3">
    <source>
        <dbReference type="ARBA" id="ARBA00021622"/>
    </source>
</evidence>
<keyword evidence="8 13" id="KW-0653">Protein transport</keyword>
<feature type="transmembrane region" description="Helical" evidence="13">
    <location>
        <begin position="189"/>
        <end position="214"/>
    </location>
</feature>
<evidence type="ECO:0000256" key="2">
    <source>
        <dbReference type="ARBA" id="ARBA00010690"/>
    </source>
</evidence>
<proteinExistence type="inferred from homology"/>
<evidence type="ECO:0000313" key="15">
    <source>
        <dbReference type="EMBL" id="SMB29965.1"/>
    </source>
</evidence>
<dbReference type="InterPro" id="IPR006135">
    <property type="entry name" value="T3SS_substrate_exporter"/>
</dbReference>
<evidence type="ECO:0000256" key="4">
    <source>
        <dbReference type="ARBA" id="ARBA00022448"/>
    </source>
</evidence>
<keyword evidence="9 13" id="KW-1133">Transmembrane helix</keyword>
<keyword evidence="15" id="KW-0969">Cilium</keyword>
<organism evidence="15 16">
    <name type="scientific">Sterolibacterium denitrificans</name>
    <dbReference type="NCBI Taxonomy" id="157592"/>
    <lineage>
        <taxon>Bacteria</taxon>
        <taxon>Pseudomonadati</taxon>
        <taxon>Pseudomonadota</taxon>
        <taxon>Betaproteobacteria</taxon>
        <taxon>Nitrosomonadales</taxon>
        <taxon>Sterolibacteriaceae</taxon>
        <taxon>Sterolibacterium</taxon>
    </lineage>
</organism>
<dbReference type="AlphaFoldDB" id="A0A7Z7HSG1"/>
<gene>
    <name evidence="13 15" type="primary">flhB</name>
    <name evidence="15" type="ORF">SDENCHOL_20917</name>
</gene>
<keyword evidence="16" id="KW-1185">Reference proteome</keyword>
<dbReference type="SUPFAM" id="SSF160544">
    <property type="entry name" value="EscU C-terminal domain-like"/>
    <property type="match status" value="1"/>
</dbReference>
<dbReference type="InterPro" id="IPR029025">
    <property type="entry name" value="T3SS_substrate_exporter_C"/>
</dbReference>
<keyword evidence="7 13" id="KW-1005">Bacterial flagellum biogenesis</keyword>
<keyword evidence="15" id="KW-0282">Flagellum</keyword>
<name>A0A7Z7HSG1_9PROT</name>
<dbReference type="RefSeq" id="WP_154717230.1">
    <property type="nucleotide sequence ID" value="NZ_LT837803.1"/>
</dbReference>
<dbReference type="Proteomes" id="UP000242886">
    <property type="component" value="Chromosome SDENCHOL"/>
</dbReference>
<evidence type="ECO:0000256" key="5">
    <source>
        <dbReference type="ARBA" id="ARBA00022475"/>
    </source>
</evidence>
<keyword evidence="4 13" id="KW-0813">Transport</keyword>
<feature type="compositionally biased region" description="Basic and acidic residues" evidence="14">
    <location>
        <begin position="7"/>
        <end position="25"/>
    </location>
</feature>
<keyword evidence="5 13" id="KW-1003">Cell membrane</keyword>
<comment type="similarity">
    <text evidence="2 13">Belongs to the type III secretion exporter family.</text>
</comment>
<dbReference type="PANTHER" id="PTHR30531">
    <property type="entry name" value="FLAGELLAR BIOSYNTHETIC PROTEIN FLHB"/>
    <property type="match status" value="1"/>
</dbReference>
<evidence type="ECO:0000256" key="10">
    <source>
        <dbReference type="ARBA" id="ARBA00023136"/>
    </source>
</evidence>
<keyword evidence="11 13" id="KW-1006">Bacterial flagellum protein export</keyword>
<feature type="region of interest" description="Disordered" evidence="14">
    <location>
        <begin position="1"/>
        <end position="25"/>
    </location>
</feature>
<dbReference type="PANTHER" id="PTHR30531:SF12">
    <property type="entry name" value="FLAGELLAR BIOSYNTHETIC PROTEIN FLHB"/>
    <property type="match status" value="1"/>
</dbReference>
<feature type="transmembrane region" description="Helical" evidence="13">
    <location>
        <begin position="33"/>
        <end position="54"/>
    </location>
</feature>
<dbReference type="FunFam" id="3.40.1690.10:FF:000001">
    <property type="entry name" value="Flagellar biosynthetic protein FlhB"/>
    <property type="match status" value="1"/>
</dbReference>
<evidence type="ECO:0000256" key="12">
    <source>
        <dbReference type="ARBA" id="ARBA00025078"/>
    </source>
</evidence>
<dbReference type="InterPro" id="IPR006136">
    <property type="entry name" value="FlhB"/>
</dbReference>
<evidence type="ECO:0000256" key="13">
    <source>
        <dbReference type="RuleBase" id="RU364091"/>
    </source>
</evidence>
<protein>
    <recommendedName>
        <fullName evidence="3 13">Flagellar biosynthetic protein FlhB</fullName>
    </recommendedName>
</protein>
<sequence length="388" mass="42215">MAEDSDLERTEPASSRRLEQAREDGRVPHSRELSAFLVLLAGVSALWTMGGWFAQHAKQLMRRGLSFGHDQAFDPYALANAFLSLSMEAMTLLAPLFLVAVLGALAGPLMLGGVVFSSKALAPDFNRINPLSGLKRIFSVQGIAELVKSVLKALLVGGVVYWVVVHQQDALFALLTQPLERGLVSFGDILLFAMLALVSGVALVSAIDVPFQLWQYHSKLRMTKEEVRQENKEQEGDPQVKGRIRSQQREMARRRMMADVPKADVVVTNPTHFAVALKYDSGQMGAPQVLAKGINLVAQNIRELAAKHDVPLLEAPPLARALYRHCDIGEQIPAALYGAVAEVMAYVYQLQQYLAGQTPSSLPPQAPQALPVPAELDPGQPVVEGMGA</sequence>
<dbReference type="EMBL" id="LT837803">
    <property type="protein sequence ID" value="SMB29965.1"/>
    <property type="molecule type" value="Genomic_DNA"/>
</dbReference>
<dbReference type="PRINTS" id="PR00950">
    <property type="entry name" value="TYPE3IMSPROT"/>
</dbReference>
<comment type="subcellular location">
    <subcellularLocation>
        <location evidence="1">Cell membrane</location>
        <topology evidence="1">Multi-pass membrane protein</topology>
    </subcellularLocation>
</comment>
<evidence type="ECO:0000256" key="7">
    <source>
        <dbReference type="ARBA" id="ARBA00022795"/>
    </source>
</evidence>
<keyword evidence="10 13" id="KW-0472">Membrane</keyword>
<evidence type="ECO:0000256" key="1">
    <source>
        <dbReference type="ARBA" id="ARBA00004651"/>
    </source>
</evidence>
<dbReference type="NCBIfam" id="TIGR00328">
    <property type="entry name" value="flhB"/>
    <property type="match status" value="1"/>
</dbReference>
<comment type="function">
    <text evidence="12 13">Required for formation of the rod structure in the basal body of the flagellar apparatus. Together with FliI and FliH, may constitute the export apparatus of flagellin.</text>
</comment>
<comment type="caution">
    <text evidence="13">Lacks conserved residue(s) required for the propagation of feature annotation.</text>
</comment>
<evidence type="ECO:0000256" key="14">
    <source>
        <dbReference type="SAM" id="MobiDB-lite"/>
    </source>
</evidence>
<feature type="transmembrane region" description="Helical" evidence="13">
    <location>
        <begin position="92"/>
        <end position="116"/>
    </location>
</feature>
<dbReference type="GO" id="GO:0005886">
    <property type="term" value="C:plasma membrane"/>
    <property type="evidence" value="ECO:0007669"/>
    <property type="project" value="UniProtKB-SubCell"/>
</dbReference>